<proteinExistence type="predicted"/>
<name>Q5YFQ9_9VIRU</name>
<keyword evidence="3" id="KW-1185">Reference proteome</keyword>
<organism evidence="2 3">
    <name type="scientific">Singapore grouper iridovirus</name>
    <dbReference type="NCBI Taxonomy" id="262968"/>
    <lineage>
        <taxon>Viruses</taxon>
        <taxon>Varidnaviria</taxon>
        <taxon>Bamfordvirae</taxon>
        <taxon>Nucleocytoviricota</taxon>
        <taxon>Megaviricetes</taxon>
        <taxon>Pimascovirales</taxon>
        <taxon>Pimascovirales incertae sedis</taxon>
        <taxon>Iridoviridae</taxon>
        <taxon>Alphairidovirinae</taxon>
        <taxon>Ranavirus</taxon>
        <taxon>Ranavirus epinephelus1</taxon>
    </lineage>
</organism>
<protein>
    <recommendedName>
        <fullName evidence="4">P31K protein</fullName>
    </recommendedName>
</protein>
<feature type="compositionally biased region" description="Acidic residues" evidence="1">
    <location>
        <begin position="237"/>
        <end position="259"/>
    </location>
</feature>
<gene>
    <name evidence="2" type="ORF">ORF006R</name>
</gene>
<feature type="region of interest" description="Disordered" evidence="1">
    <location>
        <begin position="229"/>
        <end position="259"/>
    </location>
</feature>
<dbReference type="GeneID" id="3197043"/>
<accession>Q5YFQ9</accession>
<dbReference type="KEGG" id="vg:3197043"/>
<dbReference type="OrthoDB" id="5951at10239"/>
<dbReference type="InterPro" id="IPR024416">
    <property type="entry name" value="DUF2738"/>
</dbReference>
<evidence type="ECO:0000256" key="1">
    <source>
        <dbReference type="SAM" id="MobiDB-lite"/>
    </source>
</evidence>
<evidence type="ECO:0008006" key="4">
    <source>
        <dbReference type="Google" id="ProtNLM"/>
    </source>
</evidence>
<evidence type="ECO:0000313" key="2">
    <source>
        <dbReference type="EMBL" id="AAS18021.1"/>
    </source>
</evidence>
<dbReference type="EMBL" id="AY521625">
    <property type="protein sequence ID" value="AAS18021.1"/>
    <property type="molecule type" value="Genomic_DNA"/>
</dbReference>
<dbReference type="Proteomes" id="UP000172127">
    <property type="component" value="Segment"/>
</dbReference>
<evidence type="ECO:0000313" key="3">
    <source>
        <dbReference type="Proteomes" id="UP000172127"/>
    </source>
</evidence>
<reference evidence="2 3" key="1">
    <citation type="journal article" date="2004" name="J. Virol.">
        <title>Functional genomics analysis of Singapore grouper iridovirus: complete sequence determination and proteomic analysis.</title>
        <authorList>
            <person name="Song W.J."/>
            <person name="Qin Q.W."/>
            <person name="Qiu J."/>
            <person name="Huang C.H."/>
            <person name="Wang F."/>
            <person name="Hew C.L."/>
        </authorList>
    </citation>
    <scope>NUCLEOTIDE SEQUENCE [LARGE SCALE GENOMIC DNA]</scope>
</reference>
<dbReference type="Pfam" id="PF10927">
    <property type="entry name" value="DUF2738"/>
    <property type="match status" value="1"/>
</dbReference>
<dbReference type="RefSeq" id="YP_164101.1">
    <property type="nucleotide sequence ID" value="NC_006549.1"/>
</dbReference>
<sequence length="259" mass="29152">MNASDFEITQMRFEKPRKFKKVAGAHIINVRYEDPSTKTCNPLSVHTPIMFSFGAQASTFQDSSDNWSMSLVCFDACKGPTPEETKFMNVLTSVEDKVKSHLKDPAVKKLTGKWYVDPLIDMMSVFYRKMEDGVPVPDRSPVLYPKLLKAASAAGVCGTGFYKIVKGKEVKIPIVKDKCRVVCDFLIDSVFLGAKPSIQIKLVDVLVVENIGVRKKTLKFSKLPSAVQNEISKMADDEQEESSTEEEEDEEEEDEYEQE</sequence>